<evidence type="ECO:0000313" key="2">
    <source>
        <dbReference type="EMBL" id="JAH70096.1"/>
    </source>
</evidence>
<feature type="compositionally biased region" description="Polar residues" evidence="1">
    <location>
        <begin position="9"/>
        <end position="20"/>
    </location>
</feature>
<reference evidence="2" key="2">
    <citation type="journal article" date="2015" name="Fish Shellfish Immunol.">
        <title>Early steps in the European eel (Anguilla anguilla)-Vibrio vulnificus interaction in the gills: Role of the RtxA13 toxin.</title>
        <authorList>
            <person name="Callol A."/>
            <person name="Pajuelo D."/>
            <person name="Ebbesson L."/>
            <person name="Teles M."/>
            <person name="MacKenzie S."/>
            <person name="Amaro C."/>
        </authorList>
    </citation>
    <scope>NUCLEOTIDE SEQUENCE</scope>
</reference>
<reference evidence="2" key="1">
    <citation type="submission" date="2014-11" db="EMBL/GenBank/DDBJ databases">
        <authorList>
            <person name="Amaro Gonzalez C."/>
        </authorList>
    </citation>
    <scope>NUCLEOTIDE SEQUENCE</scope>
</reference>
<sequence>MPGRDMHSTECSLQDTFEIN</sequence>
<dbReference type="EMBL" id="GBXM01038481">
    <property type="protein sequence ID" value="JAH70096.1"/>
    <property type="molecule type" value="Transcribed_RNA"/>
</dbReference>
<evidence type="ECO:0000256" key="1">
    <source>
        <dbReference type="SAM" id="MobiDB-lite"/>
    </source>
</evidence>
<protein>
    <submittedName>
        <fullName evidence="2">Uncharacterized protein</fullName>
    </submittedName>
</protein>
<dbReference type="AlphaFoldDB" id="A0A0E9UWG7"/>
<accession>A0A0E9UWG7</accession>
<feature type="region of interest" description="Disordered" evidence="1">
    <location>
        <begin position="1"/>
        <end position="20"/>
    </location>
</feature>
<organism evidence="2">
    <name type="scientific">Anguilla anguilla</name>
    <name type="common">European freshwater eel</name>
    <name type="synonym">Muraena anguilla</name>
    <dbReference type="NCBI Taxonomy" id="7936"/>
    <lineage>
        <taxon>Eukaryota</taxon>
        <taxon>Metazoa</taxon>
        <taxon>Chordata</taxon>
        <taxon>Craniata</taxon>
        <taxon>Vertebrata</taxon>
        <taxon>Euteleostomi</taxon>
        <taxon>Actinopterygii</taxon>
        <taxon>Neopterygii</taxon>
        <taxon>Teleostei</taxon>
        <taxon>Anguilliformes</taxon>
        <taxon>Anguillidae</taxon>
        <taxon>Anguilla</taxon>
    </lineage>
</organism>
<name>A0A0E9UWG7_ANGAN</name>
<proteinExistence type="predicted"/>